<name>A0A2W5QHX7_9SPHN</name>
<sequence>MLLGSAIVSAALASPSLAAKDRTAAQNATARPAIDLSHGWRFRFGDEPASVTGGDFDDRAWEQVSVPHSWNHIGAYALTRGAETDNRQGVGWYRLWLDAPKAKPGDRQYLDFAAVGKLAEVWVNGRHVGNHKGAFARFRLDVTDAWKPGQRNLVVVSADNSKVEPCSSTAEVIPLSGDFFVHGGIYREVSLLQLPAASIDPLDFGGPGVYAHATKITPESAAVEVRTKLRNAAATPRSLTLATEIRDARGKIVARTVQPVTLTPGTSEQRAALDIARPHRWDGRADPYIYSVTSILSDGRTPLDRVSQPLGLRTFRFDADAGFFLNDRHVKLRGVSRHQDALGAGWALTPKQHAEDMALVEELGANTIRQAHYQHADAWSDLADKAGMVVWAELPYVTTPSVSGGKGSDALWANAEQQLREQIRQNYNHPSILMWSVGNEVDSAKGFGQKGAPPQPFALLQHLNAIAKQEDPDRPTTFADCCEGLTLVQTAGEKLAGTADLIGYNRYYGWYYPNPLQARADLGDTFDKFHREHPTLPLSLSEYGAGGAISQHSDDVLSGFVNFVGRPHPEEYQAWVHEQTWPSIAKRDFVFASWVWAMFDFSSDLRDEGDAVDLNDKGLVTADRKERKDAFWFYKVAWSDAPALHFAGKRYVDRAYPVMDVKAYSTAPTATLTINGKSIGPAPCADFVCEWKDVALRPGANTAVVSSTTDGKTLRDTATWNGPDLKRNGLRINTGSLAGLDLGARHFGSDTFVKGGKPVVLNLVGFGGRSMAPIRQVQAADPALFDYWRDGDAYAYDIPLPNGRWTVTLHLFEPRKSASPDQALTVKANGQAVIQGLNILKEAGAPLKELVRSFPVTVADGRLILDFSSVSGNAALAGIEISR</sequence>
<dbReference type="AlphaFoldDB" id="A0A2W5QHX7"/>
<evidence type="ECO:0000259" key="9">
    <source>
        <dbReference type="Pfam" id="PF16355"/>
    </source>
</evidence>
<dbReference type="InterPro" id="IPR008979">
    <property type="entry name" value="Galactose-bd-like_sf"/>
</dbReference>
<feature type="domain" description="Malectin" evidence="8">
    <location>
        <begin position="731"/>
        <end position="870"/>
    </location>
</feature>
<evidence type="ECO:0000259" key="6">
    <source>
        <dbReference type="Pfam" id="PF02836"/>
    </source>
</evidence>
<protein>
    <submittedName>
        <fullName evidence="10">Beta-galactosidase</fullName>
    </submittedName>
</protein>
<dbReference type="InterPro" id="IPR036156">
    <property type="entry name" value="Beta-gal/glucu_dom_sf"/>
</dbReference>
<dbReference type="PANTHER" id="PTHR42732">
    <property type="entry name" value="BETA-GALACTOSIDASE"/>
    <property type="match status" value="1"/>
</dbReference>
<dbReference type="SUPFAM" id="SSF51445">
    <property type="entry name" value="(Trans)glycosidases"/>
    <property type="match status" value="1"/>
</dbReference>
<keyword evidence="2" id="KW-0378">Hydrolase</keyword>
<evidence type="ECO:0000256" key="1">
    <source>
        <dbReference type="ARBA" id="ARBA00007401"/>
    </source>
</evidence>
<reference evidence="10 11" key="1">
    <citation type="submission" date="2017-08" db="EMBL/GenBank/DDBJ databases">
        <title>Infants hospitalized years apart are colonized by the same room-sourced microbial strains.</title>
        <authorList>
            <person name="Brooks B."/>
            <person name="Olm M.R."/>
            <person name="Firek B.A."/>
            <person name="Baker R."/>
            <person name="Thomas B.C."/>
            <person name="Morowitz M.J."/>
            <person name="Banfield J.F."/>
        </authorList>
    </citation>
    <scope>NUCLEOTIDE SEQUENCE [LARGE SCALE GENOMIC DNA]</scope>
    <source>
        <strain evidence="10">S2_005_002_R2_33</strain>
    </source>
</reference>
<gene>
    <name evidence="10" type="ORF">DI555_21300</name>
</gene>
<dbReference type="Pfam" id="PF02836">
    <property type="entry name" value="Glyco_hydro_2_C"/>
    <property type="match status" value="1"/>
</dbReference>
<comment type="similarity">
    <text evidence="1">Belongs to the glycosyl hydrolase 2 family.</text>
</comment>
<dbReference type="Gene3D" id="2.60.120.430">
    <property type="entry name" value="Galactose-binding lectin"/>
    <property type="match status" value="1"/>
</dbReference>
<dbReference type="Pfam" id="PF11721">
    <property type="entry name" value="Malectin"/>
    <property type="match status" value="1"/>
</dbReference>
<feature type="chain" id="PRO_5015893281" evidence="4">
    <location>
        <begin position="19"/>
        <end position="883"/>
    </location>
</feature>
<evidence type="ECO:0000259" key="8">
    <source>
        <dbReference type="Pfam" id="PF11721"/>
    </source>
</evidence>
<feature type="domain" description="Glycoside hydrolase family 2 immunoglobulin-like beta-sandwich" evidence="5">
    <location>
        <begin position="216"/>
        <end position="313"/>
    </location>
</feature>
<dbReference type="Gene3D" id="3.20.20.80">
    <property type="entry name" value="Glycosidases"/>
    <property type="match status" value="1"/>
</dbReference>
<evidence type="ECO:0000313" key="11">
    <source>
        <dbReference type="Proteomes" id="UP000249082"/>
    </source>
</evidence>
<dbReference type="InterPro" id="IPR051913">
    <property type="entry name" value="GH2_Domain-Containing"/>
</dbReference>
<evidence type="ECO:0000256" key="4">
    <source>
        <dbReference type="SAM" id="SignalP"/>
    </source>
</evidence>
<dbReference type="EMBL" id="QFPX01000027">
    <property type="protein sequence ID" value="PZQ51130.1"/>
    <property type="molecule type" value="Genomic_DNA"/>
</dbReference>
<dbReference type="Gene3D" id="2.60.40.10">
    <property type="entry name" value="Immunoglobulins"/>
    <property type="match status" value="2"/>
</dbReference>
<dbReference type="InterPro" id="IPR006103">
    <property type="entry name" value="Glyco_hydro_2_cat"/>
</dbReference>
<dbReference type="SUPFAM" id="SSF49785">
    <property type="entry name" value="Galactose-binding domain-like"/>
    <property type="match status" value="2"/>
</dbReference>
<feature type="domain" description="Glycosyl hydrolases family 2 sugar binding" evidence="7">
    <location>
        <begin position="38"/>
        <end position="195"/>
    </location>
</feature>
<evidence type="ECO:0000259" key="5">
    <source>
        <dbReference type="Pfam" id="PF00703"/>
    </source>
</evidence>
<keyword evidence="4" id="KW-0732">Signal</keyword>
<comment type="caution">
    <text evidence="10">The sequence shown here is derived from an EMBL/GenBank/DDBJ whole genome shotgun (WGS) entry which is preliminary data.</text>
</comment>
<accession>A0A2W5QHX7</accession>
<dbReference type="InterPro" id="IPR006101">
    <property type="entry name" value="Glyco_hydro_2"/>
</dbReference>
<dbReference type="InterPro" id="IPR032311">
    <property type="entry name" value="DUF4982"/>
</dbReference>
<dbReference type="GO" id="GO:0005975">
    <property type="term" value="P:carbohydrate metabolic process"/>
    <property type="evidence" value="ECO:0007669"/>
    <property type="project" value="InterPro"/>
</dbReference>
<dbReference type="Proteomes" id="UP000249082">
    <property type="component" value="Unassembled WGS sequence"/>
</dbReference>
<dbReference type="SUPFAM" id="SSF49303">
    <property type="entry name" value="beta-Galactosidase/glucuronidase domain"/>
    <property type="match status" value="1"/>
</dbReference>
<dbReference type="InterPro" id="IPR013783">
    <property type="entry name" value="Ig-like_fold"/>
</dbReference>
<evidence type="ECO:0000259" key="7">
    <source>
        <dbReference type="Pfam" id="PF02837"/>
    </source>
</evidence>
<evidence type="ECO:0000313" key="10">
    <source>
        <dbReference type="EMBL" id="PZQ51130.1"/>
    </source>
</evidence>
<dbReference type="InterPro" id="IPR017853">
    <property type="entry name" value="GH"/>
</dbReference>
<dbReference type="GO" id="GO:0004553">
    <property type="term" value="F:hydrolase activity, hydrolyzing O-glycosyl compounds"/>
    <property type="evidence" value="ECO:0007669"/>
    <property type="project" value="InterPro"/>
</dbReference>
<dbReference type="Pfam" id="PF16355">
    <property type="entry name" value="DUF4982"/>
    <property type="match status" value="1"/>
</dbReference>
<dbReference type="PANTHER" id="PTHR42732:SF1">
    <property type="entry name" value="BETA-MANNOSIDASE"/>
    <property type="match status" value="1"/>
</dbReference>
<evidence type="ECO:0000256" key="3">
    <source>
        <dbReference type="ARBA" id="ARBA00023295"/>
    </source>
</evidence>
<dbReference type="InterPro" id="IPR006104">
    <property type="entry name" value="Glyco_hydro_2_N"/>
</dbReference>
<proteinExistence type="inferred from homology"/>
<feature type="domain" description="DUF4982" evidence="9">
    <location>
        <begin position="658"/>
        <end position="712"/>
    </location>
</feature>
<feature type="domain" description="Glycoside hydrolase family 2 catalytic" evidence="6">
    <location>
        <begin position="321"/>
        <end position="635"/>
    </location>
</feature>
<keyword evidence="3" id="KW-0326">Glycosidase</keyword>
<dbReference type="Pfam" id="PF02837">
    <property type="entry name" value="Glyco_hydro_2_N"/>
    <property type="match status" value="1"/>
</dbReference>
<dbReference type="Gene3D" id="2.60.120.260">
    <property type="entry name" value="Galactose-binding domain-like"/>
    <property type="match status" value="1"/>
</dbReference>
<evidence type="ECO:0000256" key="2">
    <source>
        <dbReference type="ARBA" id="ARBA00022801"/>
    </source>
</evidence>
<dbReference type="Pfam" id="PF00703">
    <property type="entry name" value="Glyco_hydro_2"/>
    <property type="match status" value="1"/>
</dbReference>
<dbReference type="PRINTS" id="PR00132">
    <property type="entry name" value="GLHYDRLASE2"/>
</dbReference>
<feature type="signal peptide" evidence="4">
    <location>
        <begin position="1"/>
        <end position="18"/>
    </location>
</feature>
<dbReference type="InterPro" id="IPR021720">
    <property type="entry name" value="Malectin_dom"/>
</dbReference>
<dbReference type="InterPro" id="IPR006102">
    <property type="entry name" value="Ig-like_GH2"/>
</dbReference>
<organism evidence="10 11">
    <name type="scientific">Novosphingobium pentaromativorans</name>
    <dbReference type="NCBI Taxonomy" id="205844"/>
    <lineage>
        <taxon>Bacteria</taxon>
        <taxon>Pseudomonadati</taxon>
        <taxon>Pseudomonadota</taxon>
        <taxon>Alphaproteobacteria</taxon>
        <taxon>Sphingomonadales</taxon>
        <taxon>Sphingomonadaceae</taxon>
        <taxon>Novosphingobium</taxon>
    </lineage>
</organism>